<gene>
    <name evidence="2" type="ORF">WR25_15815</name>
</gene>
<feature type="region of interest" description="Disordered" evidence="1">
    <location>
        <begin position="142"/>
        <end position="170"/>
    </location>
</feature>
<evidence type="ECO:0000313" key="2">
    <source>
        <dbReference type="EMBL" id="PAV66948.1"/>
    </source>
</evidence>
<comment type="caution">
    <text evidence="2">The sequence shown here is derived from an EMBL/GenBank/DDBJ whole genome shotgun (WGS) entry which is preliminary data.</text>
</comment>
<organism evidence="2 3">
    <name type="scientific">Diploscapter pachys</name>
    <dbReference type="NCBI Taxonomy" id="2018661"/>
    <lineage>
        <taxon>Eukaryota</taxon>
        <taxon>Metazoa</taxon>
        <taxon>Ecdysozoa</taxon>
        <taxon>Nematoda</taxon>
        <taxon>Chromadorea</taxon>
        <taxon>Rhabditida</taxon>
        <taxon>Rhabditina</taxon>
        <taxon>Rhabditomorpha</taxon>
        <taxon>Rhabditoidea</taxon>
        <taxon>Rhabditidae</taxon>
        <taxon>Diploscapter</taxon>
    </lineage>
</organism>
<keyword evidence="3" id="KW-1185">Reference proteome</keyword>
<feature type="compositionally biased region" description="Basic and acidic residues" evidence="1">
    <location>
        <begin position="142"/>
        <end position="155"/>
    </location>
</feature>
<reference evidence="2 3" key="1">
    <citation type="journal article" date="2017" name="Curr. Biol.">
        <title>Genome architecture and evolution of a unichromosomal asexual nematode.</title>
        <authorList>
            <person name="Fradin H."/>
            <person name="Zegar C."/>
            <person name="Gutwein M."/>
            <person name="Lucas J."/>
            <person name="Kovtun M."/>
            <person name="Corcoran D."/>
            <person name="Baugh L.R."/>
            <person name="Kiontke K."/>
            <person name="Gunsalus K."/>
            <person name="Fitch D.H."/>
            <person name="Piano F."/>
        </authorList>
    </citation>
    <scope>NUCLEOTIDE SEQUENCE [LARGE SCALE GENOMIC DNA]</scope>
    <source>
        <strain evidence="2">PF1309</strain>
    </source>
</reference>
<accession>A0A2A2JZ49</accession>
<feature type="region of interest" description="Disordered" evidence="1">
    <location>
        <begin position="1"/>
        <end position="20"/>
    </location>
</feature>
<proteinExistence type="predicted"/>
<evidence type="ECO:0000256" key="1">
    <source>
        <dbReference type="SAM" id="MobiDB-lite"/>
    </source>
</evidence>
<protein>
    <submittedName>
        <fullName evidence="2">Uncharacterized protein</fullName>
    </submittedName>
</protein>
<feature type="region of interest" description="Disordered" evidence="1">
    <location>
        <begin position="55"/>
        <end position="77"/>
    </location>
</feature>
<evidence type="ECO:0000313" key="3">
    <source>
        <dbReference type="Proteomes" id="UP000218231"/>
    </source>
</evidence>
<dbReference type="OrthoDB" id="10597105at2759"/>
<name>A0A2A2JZ49_9BILA</name>
<feature type="compositionally biased region" description="Low complexity" evidence="1">
    <location>
        <begin position="1"/>
        <end position="11"/>
    </location>
</feature>
<feature type="compositionally biased region" description="Low complexity" evidence="1">
    <location>
        <begin position="161"/>
        <end position="170"/>
    </location>
</feature>
<sequence length="338" mass="37178">MWFPCSRWSRSGSRDGRGRTLAGRQLGKQISGHGSHLWVKASPVDPHPVEDHRQLAGQRNARLPEARSPADGGSPVLQRRRLRGPRQHDIGRFEQQLAGETISALGDAAVDVDLARLVATRSETEIGADILRASEPVRILDGGHEADGRQRSDAGHRHHQAAGAALPGNPGELLGNGKLLLPQCATLPGSDQNAESLRQAAYLVDERGAHADQLVSRDQERTQPVRIHRANSDRPVPARADQPCQPKRVVAVRLVHLQLQRCRSMPGMKTHHRQLSLGQCVPQPHGHRARLDTDPHGSCGPPRQHGRNSVRVRSRLTVPYAIARFVHDADRGLLHRHI</sequence>
<dbReference type="EMBL" id="LIAE01010016">
    <property type="protein sequence ID" value="PAV66948.1"/>
    <property type="molecule type" value="Genomic_DNA"/>
</dbReference>
<dbReference type="Proteomes" id="UP000218231">
    <property type="component" value="Unassembled WGS sequence"/>
</dbReference>
<feature type="region of interest" description="Disordered" evidence="1">
    <location>
        <begin position="282"/>
        <end position="309"/>
    </location>
</feature>
<dbReference type="AlphaFoldDB" id="A0A2A2JZ49"/>